<keyword evidence="13" id="KW-1185">Reference proteome</keyword>
<keyword evidence="4 8" id="KW-0378">Hydrolase</keyword>
<dbReference type="InterPro" id="IPR013783">
    <property type="entry name" value="Ig-like_fold"/>
</dbReference>
<evidence type="ECO:0000256" key="1">
    <source>
        <dbReference type="ARBA" id="ARBA00000822"/>
    </source>
</evidence>
<keyword evidence="7 8" id="KW-0326">Glycosidase</keyword>
<dbReference type="SMART" id="SM00495">
    <property type="entry name" value="ChtBD3"/>
    <property type="match status" value="3"/>
</dbReference>
<feature type="domain" description="GH18" evidence="11">
    <location>
        <begin position="1145"/>
        <end position="1480"/>
    </location>
</feature>
<evidence type="ECO:0000256" key="8">
    <source>
        <dbReference type="RuleBase" id="RU000489"/>
    </source>
</evidence>
<dbReference type="CDD" id="cd02871">
    <property type="entry name" value="GH18_chitinase_D-like"/>
    <property type="match status" value="1"/>
</dbReference>
<dbReference type="PANTHER" id="PTHR11177:SF317">
    <property type="entry name" value="CHITINASE 12-RELATED"/>
    <property type="match status" value="1"/>
</dbReference>
<dbReference type="PROSITE" id="PS01095">
    <property type="entry name" value="GH18_1"/>
    <property type="match status" value="2"/>
</dbReference>
<sequence length="1565" mass="169143">MKIINTLLKQYALLVLLCLAGTTMSMAQVNGNASHDTKDHQKQIIGYFTQWDAWKDSKHGVPAKGAYNQLNIDYSQYTILNFSFFGVAKDGTIHSGDLRNKSIYETGQTQEPGEILHPDLYSSWDYYLLYGEIDKLHTLTEEAIAAGFSVNGTRWQNSITGLEGDLPIPMKKAGGAPGLFQLAKDNNVKVMASIGGWSMCKHFPEMARDPELRANFVADCEKLIAMGFDGIDIDWEYPGNVGMNIENFGADDYPNFTLMMQEIRDAIGPDKLITAAFAAQPAKIKDFEWSKLNNIMDYYNMMTYDFHGGWSNIAGHNSPLYDYEGEEYGPGSWDHTFTYMRDELNIPPSKITMGLGFYGRGVITDGEAALNKATVKVNKTVQPDGPVSTAGDFTNFGDFDATPFYQFLLTKSSNWTEHWDDQAKVPYRTNGNYFLSYDNEQSIGEKAKYVTDHQIGGVIVWQVFGDLDLGAVQTTYDNLPYCPNTKSPLVNVVNKVFAETDGTPSVSFNSPADGDLITQSTAFAPVSLSAAATDANGSISSVVFEINELQLNGTLTEGAYTASWTPSAFGEQTITVTATDNDGEKASATIKVNIECAGTDCPNELPTISIDSPADGAIIDQSALTAISISITADDADGSISETSIEVDGQSFSTSTAAWTPSAFGTYAIVATATDDQGGTASQTINVTINEVAESCGDPWEAKVYPKDSEVSYQGLQYRAAWEASAASVPGNADAWKFVAACPGTTLDCADYDSWNATTTYQTNGMKVSFEGSVYLFLKWYSLGETPGQSPSAWQLIAPCGDENTDQPPVITFTNPTADTLIEQATFEAIDISFSATDDLGISATSLTIDGTTTEGTSVSFTPTAYQDYVVTASAEDNAGQTTTKSLTITISDPNVNQAPTVQINQPADQATIVQETLSAIDVSITASDADNNLASTLIEVDNQSWSTTTAQWTPSAYGTFTITATATDAEGLTASSEHTVTVEAPAVGGDCDGLEAYAEYPSIYNTGDQVAHEGKIYEALTSNLYNVTPGTADHWWKFIKDCDGTSGGGTPGAPVITFASPVDNQLFNNLDPVNIEFSATDDGTIDSQQITVDGQTFNSNTATFSPAAYGSYTITASATDNDGNTTTEEISIRFRDASTSAANRVLVGYWHNWQNSSAPYIRLRDINDTYNVVCIAFAEPKVRDTDNTMVFDPIDINNAGYVPTEASRQEFKEDVAYLQAQGKKVLISLGGANGVVHLDNETEKGKFVSSLTELINDYGFDGIDIDLEGSSITLDAGDVDFKNPQTPRIVNFIDGIEQVLANFPANFILTSAPETAYVQGGKNAYGGSWGGYLPILYAFRDQLEYVHVQLYNTGSVIANDGNIYSQASADFIVAMTEMMLQGFDTKSTAGFFPAFREDQVAIGLPCVAAAAPAGGYTTPAEVHKALDYLTQGISFGGNYVLQQPSGYPDLRGWMTWSINWDNSNGYEYANSFADYYGLPQARSMVASAPSVKFFPNPVKHLLNIGTLDGQLQQLRIFNSQGVEVLNTPLVSNTASISVAHLPQGIYVVQLRTSHGLVQKQILKQ</sequence>
<evidence type="ECO:0000256" key="3">
    <source>
        <dbReference type="ARBA" id="ARBA00012729"/>
    </source>
</evidence>
<dbReference type="Gene3D" id="3.20.20.80">
    <property type="entry name" value="Glycosidases"/>
    <property type="match status" value="2"/>
</dbReference>
<dbReference type="InterPro" id="IPR029070">
    <property type="entry name" value="Chitinase_insertion_sf"/>
</dbReference>
<dbReference type="PROSITE" id="PS50268">
    <property type="entry name" value="CADHERIN_2"/>
    <property type="match status" value="1"/>
</dbReference>
<dbReference type="InterPro" id="IPR050314">
    <property type="entry name" value="Glycosyl_Hydrlase_18"/>
</dbReference>
<feature type="signal peptide" evidence="9">
    <location>
        <begin position="1"/>
        <end position="27"/>
    </location>
</feature>
<gene>
    <name evidence="12" type="ORF">PEPS_10040</name>
</gene>
<comment type="similarity">
    <text evidence="2">Belongs to the glycosyl hydrolase 18 family. Chitinase class II subfamily.</text>
</comment>
<dbReference type="Pfam" id="PF17957">
    <property type="entry name" value="Big_7"/>
    <property type="match status" value="2"/>
</dbReference>
<dbReference type="Pfam" id="PF00704">
    <property type="entry name" value="Glyco_hydro_18"/>
    <property type="match status" value="2"/>
</dbReference>
<organism evidence="12 13">
    <name type="scientific">Persicobacter psychrovividus</name>
    <dbReference type="NCBI Taxonomy" id="387638"/>
    <lineage>
        <taxon>Bacteria</taxon>
        <taxon>Pseudomonadati</taxon>
        <taxon>Bacteroidota</taxon>
        <taxon>Cytophagia</taxon>
        <taxon>Cytophagales</taxon>
        <taxon>Persicobacteraceae</taxon>
        <taxon>Persicobacter</taxon>
    </lineage>
</organism>
<evidence type="ECO:0000256" key="6">
    <source>
        <dbReference type="ARBA" id="ARBA00023277"/>
    </source>
</evidence>
<dbReference type="CDD" id="cd00146">
    <property type="entry name" value="PKD"/>
    <property type="match status" value="1"/>
</dbReference>
<dbReference type="NCBIfam" id="TIGR04183">
    <property type="entry name" value="Por_Secre_tail"/>
    <property type="match status" value="1"/>
</dbReference>
<dbReference type="InterPro" id="IPR036573">
    <property type="entry name" value="CBM_sf_5/12"/>
</dbReference>
<dbReference type="Pfam" id="PF18962">
    <property type="entry name" value="Por_Secre_tail"/>
    <property type="match status" value="1"/>
</dbReference>
<evidence type="ECO:0000256" key="2">
    <source>
        <dbReference type="ARBA" id="ARBA00009121"/>
    </source>
</evidence>
<dbReference type="InterPro" id="IPR002126">
    <property type="entry name" value="Cadherin-like_dom"/>
</dbReference>
<dbReference type="Gene3D" id="2.10.10.20">
    <property type="entry name" value="Carbohydrate-binding module superfamily 5/12"/>
    <property type="match status" value="3"/>
</dbReference>
<feature type="domain" description="GH18" evidence="11">
    <location>
        <begin position="42"/>
        <end position="500"/>
    </location>
</feature>
<evidence type="ECO:0000256" key="9">
    <source>
        <dbReference type="SAM" id="SignalP"/>
    </source>
</evidence>
<dbReference type="InterPro" id="IPR022409">
    <property type="entry name" value="PKD/Chitinase_dom"/>
</dbReference>
<dbReference type="CDD" id="cd12215">
    <property type="entry name" value="ChiC_BD"/>
    <property type="match status" value="1"/>
</dbReference>
<dbReference type="EC" id="3.2.1.14" evidence="3"/>
<dbReference type="PANTHER" id="PTHR11177">
    <property type="entry name" value="CHITINASE"/>
    <property type="match status" value="1"/>
</dbReference>
<keyword evidence="9" id="KW-0732">Signal</keyword>
<dbReference type="InterPro" id="IPR011583">
    <property type="entry name" value="Chitinase_II/V-like_cat"/>
</dbReference>
<protein>
    <recommendedName>
        <fullName evidence="3">chitinase</fullName>
        <ecNumber evidence="3">3.2.1.14</ecNumber>
    </recommendedName>
</protein>
<evidence type="ECO:0000313" key="13">
    <source>
        <dbReference type="Proteomes" id="UP001354989"/>
    </source>
</evidence>
<proteinExistence type="inferred from homology"/>
<accession>A0ABN6LBF7</accession>
<evidence type="ECO:0000256" key="7">
    <source>
        <dbReference type="ARBA" id="ARBA00023295"/>
    </source>
</evidence>
<feature type="chain" id="PRO_5047277453" description="chitinase" evidence="9">
    <location>
        <begin position="28"/>
        <end position="1565"/>
    </location>
</feature>
<dbReference type="Gene3D" id="2.60.40.10">
    <property type="entry name" value="Immunoglobulins"/>
    <property type="match status" value="5"/>
</dbReference>
<dbReference type="RefSeq" id="WP_338397832.1">
    <property type="nucleotide sequence ID" value="NZ_AP025292.1"/>
</dbReference>
<comment type="catalytic activity">
    <reaction evidence="1">
        <text>Random endo-hydrolysis of N-acetyl-beta-D-glucosaminide (1-&gt;4)-beta-linkages in chitin and chitodextrins.</text>
        <dbReference type="EC" id="3.2.1.14"/>
    </reaction>
</comment>
<evidence type="ECO:0000256" key="5">
    <source>
        <dbReference type="ARBA" id="ARBA00023024"/>
    </source>
</evidence>
<keyword evidence="5" id="KW-0146">Chitin degradation</keyword>
<dbReference type="SUPFAM" id="SSF51445">
    <property type="entry name" value="(Trans)glycosidases"/>
    <property type="match status" value="2"/>
</dbReference>
<evidence type="ECO:0000256" key="4">
    <source>
        <dbReference type="ARBA" id="ARBA00022801"/>
    </source>
</evidence>
<dbReference type="PROSITE" id="PS51910">
    <property type="entry name" value="GH18_2"/>
    <property type="match status" value="2"/>
</dbReference>
<evidence type="ECO:0000259" key="11">
    <source>
        <dbReference type="PROSITE" id="PS51910"/>
    </source>
</evidence>
<dbReference type="SUPFAM" id="SSF54556">
    <property type="entry name" value="Chitinase insertion domain"/>
    <property type="match status" value="1"/>
</dbReference>
<keyword evidence="6" id="KW-0119">Carbohydrate metabolism</keyword>
<dbReference type="SMART" id="SM00636">
    <property type="entry name" value="Glyco_18"/>
    <property type="match status" value="1"/>
</dbReference>
<dbReference type="InterPro" id="IPR001223">
    <property type="entry name" value="Glyco_hydro18_cat"/>
</dbReference>
<evidence type="ECO:0000313" key="12">
    <source>
        <dbReference type="EMBL" id="BDC98723.1"/>
    </source>
</evidence>
<dbReference type="EMBL" id="AP025292">
    <property type="protein sequence ID" value="BDC98723.1"/>
    <property type="molecule type" value="Genomic_DNA"/>
</dbReference>
<dbReference type="SMART" id="SM00089">
    <property type="entry name" value="PKD"/>
    <property type="match status" value="5"/>
</dbReference>
<dbReference type="InterPro" id="IPR001579">
    <property type="entry name" value="Glyco_hydro_18_chit_AS"/>
</dbReference>
<dbReference type="InterPro" id="IPR003610">
    <property type="entry name" value="CBM5/12"/>
</dbReference>
<reference evidence="12 13" key="1">
    <citation type="submission" date="2021-12" db="EMBL/GenBank/DDBJ databases">
        <title>Genome sequencing of bacteria with rrn-lacking chromosome and rrn-plasmid.</title>
        <authorList>
            <person name="Anda M."/>
            <person name="Iwasaki W."/>
        </authorList>
    </citation>
    <scope>NUCLEOTIDE SEQUENCE [LARGE SCALE GENOMIC DNA]</scope>
    <source>
        <strain evidence="12 13">NBRC 101262</strain>
    </source>
</reference>
<dbReference type="Proteomes" id="UP001354989">
    <property type="component" value="Chromosome"/>
</dbReference>
<feature type="domain" description="Cadherin" evidence="10">
    <location>
        <begin position="834"/>
        <end position="902"/>
    </location>
</feature>
<name>A0ABN6LBF7_9BACT</name>
<dbReference type="InterPro" id="IPR017853">
    <property type="entry name" value="GH"/>
</dbReference>
<dbReference type="SUPFAM" id="SSF51055">
    <property type="entry name" value="Carbohydrate binding domain"/>
    <property type="match status" value="2"/>
</dbReference>
<dbReference type="InterPro" id="IPR026444">
    <property type="entry name" value="Secre_tail"/>
</dbReference>
<keyword evidence="5" id="KW-0624">Polysaccharide degradation</keyword>
<evidence type="ECO:0000259" key="10">
    <source>
        <dbReference type="PROSITE" id="PS50268"/>
    </source>
</evidence>